<dbReference type="Gene3D" id="2.60.40.10">
    <property type="entry name" value="Immunoglobulins"/>
    <property type="match status" value="2"/>
</dbReference>
<evidence type="ECO:0000313" key="2">
    <source>
        <dbReference type="Proteomes" id="UP000321907"/>
    </source>
</evidence>
<organism evidence="1 2">
    <name type="scientific">Neolewinella aurantiaca</name>
    <dbReference type="NCBI Taxonomy" id="2602767"/>
    <lineage>
        <taxon>Bacteria</taxon>
        <taxon>Pseudomonadati</taxon>
        <taxon>Bacteroidota</taxon>
        <taxon>Saprospiria</taxon>
        <taxon>Saprospirales</taxon>
        <taxon>Lewinellaceae</taxon>
        <taxon>Neolewinella</taxon>
    </lineage>
</organism>
<evidence type="ECO:0008006" key="3">
    <source>
        <dbReference type="Google" id="ProtNLM"/>
    </source>
</evidence>
<dbReference type="EMBL" id="VOXD01000023">
    <property type="protein sequence ID" value="TXF88376.1"/>
    <property type="molecule type" value="Genomic_DNA"/>
</dbReference>
<comment type="caution">
    <text evidence="1">The sequence shown here is derived from an EMBL/GenBank/DDBJ whole genome shotgun (WGS) entry which is preliminary data.</text>
</comment>
<accession>A0A5C7FPL0</accession>
<feature type="non-terminal residue" evidence="1">
    <location>
        <position position="1332"/>
    </location>
</feature>
<sequence>MDTEAPAIMQTNFINVSVSSSQNPACPCPGSTFLEDNALGQDLLVSDIIDFGNVFFPDLAPFFLGIFEDNCTADEDIIVRVTEVNHFPLENGNDSIVVYGVLVDAAGNESIQDTATIILVDDIDPVLTCESEIEVLVDEMGNASVTDTAALLLTFSDNCTDSAAIVVSLDAPVLGCDETGTATVTVADASGNTATCMVGLTAVDAVAPTAVCADVTVELDAMGLGSLDGVGAGTGTAAVVVTGSLDDTDPQFARPNANGTTCTTSVGDDHYYDVLNFTIDSEDMYTISMTPNSNGDFFFVLYEGGFDAAAPCDNFLEGDDDASGSLDPELMIQLTLVPGDYSLVTTTFAGGLAVGSYEISISGENGGMAILEGEDDDEEDATSSVLDGGSTDNCGDVTFSEDITDFTCADIGENTVTLTVTDAAGNTSTCTSTVTVEDNIAPDVVVTGQVIVLNDGNVSQTLVAEDLVTVTDNCGDDMISIVSDRPLTFDGDDIGNNTVTFTITDANGNEIEVTASVVVTFDQPNLACIGEINLTLNDQCQGLVIPEMVLVGNVGLLDAFDFDIVVQDSDPSNGPIIDGCGEFNYMITSTTSSGTTTNGFTGDFSEGNWTVTSGDDADVIFTDDEINMVSPNVTSGTGLDDVASVSYQFSEEGTVSFTTEYSLDADIIVDLLIIDFDGNVVFETSDDEVVTNAGTIDIEEAVMPGNTLMITLQGDGFATDGQQSFVTVSDFVFSGGSSVGLDFETCWGVVRAEDKTPPAVVTTPANIDLLCVDLDGNNLATLPTSVSRCYTVDASTGATVPGTMAPALRARLLARTTAPVVPTFTDACSEEIEVCVSDAVAYGDDADCDDVVITRTFVATEIAVCASASGEENPSVTASYTITFDRPTLDDLDGDNIEDVVEIESCGADPSVRPAPRASDYPFLAIGDRTFNLSSGTAVCNIGVTYSDGPSIVTCPNTYKFVRTYTVIDWCEPGDIRTFTQVVKVGDTTAPTFVGPNVPADADGTLVYGTNAGNICAAYIRLDDVSVSDNCNGDVTVSAEIFPNGDLTASPIGAFTVVPGGNPELSSAIPAGTHILRYTYSDVCGNTGVTDYDFRVEDLTPPVAICEDGLNISIAGSGANNGFAVLTPENIDNGSYDDCSGVTLEIARVNDSDLPIGLYGPQITLTCDDLGTVRVGLKVTDALGNSNFCWLDVLVEDKLAPTCVAPGNTTITCVDYNASLPNDITDASFAQLDALFGQAAGVDNCGTTITQTVSGTINSCGVGRITRRFTSTDGAGFTNTNVCSQIIDVIGIHDYRITFPTDESGDCMEVPSYDAVVAEELACDLITTTVDV</sequence>
<dbReference type="Proteomes" id="UP000321907">
    <property type="component" value="Unassembled WGS sequence"/>
</dbReference>
<dbReference type="Gene3D" id="2.60.120.380">
    <property type="match status" value="1"/>
</dbReference>
<name>A0A5C7FPL0_9BACT</name>
<gene>
    <name evidence="1" type="ORF">FUA23_14655</name>
</gene>
<reference evidence="1 2" key="1">
    <citation type="submission" date="2019-08" db="EMBL/GenBank/DDBJ databases">
        <title>Lewinella sp. strain SSH13 Genome sequencing and assembly.</title>
        <authorList>
            <person name="Kim I."/>
        </authorList>
    </citation>
    <scope>NUCLEOTIDE SEQUENCE [LARGE SCALE GENOMIC DNA]</scope>
    <source>
        <strain evidence="1 2">SSH13</strain>
    </source>
</reference>
<dbReference type="InterPro" id="IPR013783">
    <property type="entry name" value="Ig-like_fold"/>
</dbReference>
<proteinExistence type="predicted"/>
<evidence type="ECO:0000313" key="1">
    <source>
        <dbReference type="EMBL" id="TXF88376.1"/>
    </source>
</evidence>
<protein>
    <recommendedName>
        <fullName evidence="3">HYR domain-containing protein</fullName>
    </recommendedName>
</protein>
<dbReference type="OrthoDB" id="9805017at2"/>
<dbReference type="RefSeq" id="WP_147931504.1">
    <property type="nucleotide sequence ID" value="NZ_VOXD01000023.1"/>
</dbReference>
<keyword evidence="2" id="KW-1185">Reference proteome</keyword>